<organism evidence="2 3">
    <name type="scientific">Cohnella pontilimi</name>
    <dbReference type="NCBI Taxonomy" id="2564100"/>
    <lineage>
        <taxon>Bacteria</taxon>
        <taxon>Bacillati</taxon>
        <taxon>Bacillota</taxon>
        <taxon>Bacilli</taxon>
        <taxon>Bacillales</taxon>
        <taxon>Paenibacillaceae</taxon>
        <taxon>Cohnella</taxon>
    </lineage>
</organism>
<gene>
    <name evidence="2" type="ORF">E5161_16795</name>
</gene>
<accession>A0A4U0F7W7</accession>
<evidence type="ECO:0000313" key="2">
    <source>
        <dbReference type="EMBL" id="TJY40796.1"/>
    </source>
</evidence>
<dbReference type="AlphaFoldDB" id="A0A4U0F7W7"/>
<evidence type="ECO:0000313" key="3">
    <source>
        <dbReference type="Proteomes" id="UP000309673"/>
    </source>
</evidence>
<sequence length="100" mass="10704">MIMLAAAVLVSCEKPVDRDVPASAKVTASSAVSVASAAHNCRKSAWFNYGVVRSRSCREPTEKAGIKTGEMNGNRSKSGGVPILVNVNNQARQKKREIVF</sequence>
<protein>
    <submittedName>
        <fullName evidence="2">Uncharacterized protein</fullName>
    </submittedName>
</protein>
<evidence type="ECO:0000256" key="1">
    <source>
        <dbReference type="SAM" id="MobiDB-lite"/>
    </source>
</evidence>
<dbReference type="Proteomes" id="UP000309673">
    <property type="component" value="Unassembled WGS sequence"/>
</dbReference>
<comment type="caution">
    <text evidence="2">The sequence shown here is derived from an EMBL/GenBank/DDBJ whole genome shotgun (WGS) entry which is preliminary data.</text>
</comment>
<dbReference type="EMBL" id="SUPK01000008">
    <property type="protein sequence ID" value="TJY40796.1"/>
    <property type="molecule type" value="Genomic_DNA"/>
</dbReference>
<name>A0A4U0F7W7_9BACL</name>
<reference evidence="2 3" key="1">
    <citation type="submission" date="2019-04" db="EMBL/GenBank/DDBJ databases">
        <title>Cohnella sp. nov., isolated from soil.</title>
        <authorList>
            <person name="Kim W."/>
        </authorList>
    </citation>
    <scope>NUCLEOTIDE SEQUENCE [LARGE SCALE GENOMIC DNA]</scope>
    <source>
        <strain evidence="2 3">CAU 1483</strain>
    </source>
</reference>
<keyword evidence="3" id="KW-1185">Reference proteome</keyword>
<proteinExistence type="predicted"/>
<feature type="region of interest" description="Disordered" evidence="1">
    <location>
        <begin position="63"/>
        <end position="82"/>
    </location>
</feature>
<dbReference type="RefSeq" id="WP_136778986.1">
    <property type="nucleotide sequence ID" value="NZ_SUPK01000008.1"/>
</dbReference>